<evidence type="ECO:0000259" key="6">
    <source>
        <dbReference type="PROSITE" id="PS50839"/>
    </source>
</evidence>
<proteinExistence type="predicted"/>
<evidence type="ECO:0000256" key="1">
    <source>
        <dbReference type="ARBA" id="ARBA00004370"/>
    </source>
</evidence>
<dbReference type="SUPFAM" id="SSF55073">
    <property type="entry name" value="Nucleotide cyclase"/>
    <property type="match status" value="1"/>
</dbReference>
<keyword evidence="4 5" id="KW-0472">Membrane</keyword>
<dbReference type="InterPro" id="IPR000160">
    <property type="entry name" value="GGDEF_dom"/>
</dbReference>
<feature type="domain" description="CHASE" evidence="6">
    <location>
        <begin position="111"/>
        <end position="223"/>
    </location>
</feature>
<evidence type="ECO:0000313" key="9">
    <source>
        <dbReference type="Proteomes" id="UP000738517"/>
    </source>
</evidence>
<protein>
    <submittedName>
        <fullName evidence="8">Sensor domain-containing diguanylate cyclase</fullName>
    </submittedName>
</protein>
<dbReference type="InterPro" id="IPR029787">
    <property type="entry name" value="Nucleotide_cyclase"/>
</dbReference>
<dbReference type="PANTHER" id="PTHR46663">
    <property type="entry name" value="DIGUANYLATE CYCLASE DGCT-RELATED"/>
    <property type="match status" value="1"/>
</dbReference>
<dbReference type="NCBIfam" id="TIGR00254">
    <property type="entry name" value="GGDEF"/>
    <property type="match status" value="1"/>
</dbReference>
<evidence type="ECO:0000256" key="4">
    <source>
        <dbReference type="ARBA" id="ARBA00023136"/>
    </source>
</evidence>
<keyword evidence="9" id="KW-1185">Reference proteome</keyword>
<organism evidence="8 9">
    <name type="scientific">Photobacterium alginatilyticum</name>
    <dbReference type="NCBI Taxonomy" id="1775171"/>
    <lineage>
        <taxon>Bacteria</taxon>
        <taxon>Pseudomonadati</taxon>
        <taxon>Pseudomonadota</taxon>
        <taxon>Gammaproteobacteria</taxon>
        <taxon>Vibrionales</taxon>
        <taxon>Vibrionaceae</taxon>
        <taxon>Photobacterium</taxon>
    </lineage>
</organism>
<gene>
    <name evidence="8" type="ORF">EIZ48_01445</name>
</gene>
<dbReference type="Proteomes" id="UP000738517">
    <property type="component" value="Unassembled WGS sequence"/>
</dbReference>
<evidence type="ECO:0000256" key="3">
    <source>
        <dbReference type="ARBA" id="ARBA00022989"/>
    </source>
</evidence>
<dbReference type="RefSeq" id="WP_160648345.1">
    <property type="nucleotide sequence ID" value="NZ_RSEJ01000001.1"/>
</dbReference>
<comment type="subcellular location">
    <subcellularLocation>
        <location evidence="1">Membrane</location>
    </subcellularLocation>
</comment>
<reference evidence="8 9" key="1">
    <citation type="journal article" date="2017" name="Int. J. Syst. Evol. Microbiol.">
        <title>Photobacterium alginatilyticum sp. nov., a marine bacterium isolated from bottom seawater.</title>
        <authorList>
            <person name="Wang X."/>
            <person name="Wang Y."/>
            <person name="Yang X."/>
            <person name="Sun H."/>
            <person name="Li B."/>
            <person name="Zhang X.H."/>
        </authorList>
    </citation>
    <scope>NUCLEOTIDE SEQUENCE [LARGE SCALE GENOMIC DNA]</scope>
    <source>
        <strain evidence="8 9">P03D4</strain>
    </source>
</reference>
<dbReference type="PROSITE" id="PS50887">
    <property type="entry name" value="GGDEF"/>
    <property type="match status" value="1"/>
</dbReference>
<accession>A0ABW9YCE9</accession>
<keyword evidence="2 5" id="KW-0812">Transmembrane</keyword>
<dbReference type="InterPro" id="IPR043128">
    <property type="entry name" value="Rev_trsase/Diguanyl_cyclase"/>
</dbReference>
<dbReference type="InterPro" id="IPR006189">
    <property type="entry name" value="CHASE_dom"/>
</dbReference>
<dbReference type="Pfam" id="PF03924">
    <property type="entry name" value="CHASE"/>
    <property type="match status" value="1"/>
</dbReference>
<dbReference type="InterPro" id="IPR052163">
    <property type="entry name" value="DGC-Regulatory_Protein"/>
</dbReference>
<feature type="domain" description="GGDEF" evidence="7">
    <location>
        <begin position="323"/>
        <end position="453"/>
    </location>
</feature>
<dbReference type="PANTHER" id="PTHR46663:SF2">
    <property type="entry name" value="GGDEF DOMAIN-CONTAINING PROTEIN"/>
    <property type="match status" value="1"/>
</dbReference>
<dbReference type="Pfam" id="PF00990">
    <property type="entry name" value="GGDEF"/>
    <property type="match status" value="1"/>
</dbReference>
<feature type="transmembrane region" description="Helical" evidence="5">
    <location>
        <begin position="263"/>
        <end position="284"/>
    </location>
</feature>
<sequence length="453" mass="50823">MFSGSSPIEKFLFMLLTAIFVAASVFVVNTVTDFFVELEISNEKESIHQNLALVRSNIEAGIYKDTYLADSLATVVSIDPDFAKENWTIIAGKLLGKARYVRNVGIAPDNVITHVYPLEGNEAAVGFDFRTRPEQYKTVMFAKELQSVYIAGPVELVQGGVAIIARYPIFSDYPTNGDYWGSVSVVMDYEEILDDSGLSTFEGAEISLRKQRLDGSTGPVFYGKAGTFGDSDLEFPINLPTGKLLLAANFQLRNIEQIQFTEAVVRSIGGFVALICYFSVVLLYRSYKNAHKDSLHDELTRIPNRRFIITLLERLMAPADNKQPFALLYIDLNGFKLVNDNLGHEAGDELLKYVASRLVDTVRVSDTVSRFGGDEFMVVLRGVSRQEQIKKIVKHIYQSVESDSLVWCGNQIQPSLSIGYSIYHGQDISIQQLLANADRYMYEQKKKLKYLIK</sequence>
<comment type="caution">
    <text evidence="8">The sequence shown here is derived from an EMBL/GenBank/DDBJ whole genome shotgun (WGS) entry which is preliminary data.</text>
</comment>
<keyword evidence="3 5" id="KW-1133">Transmembrane helix</keyword>
<dbReference type="SMART" id="SM01079">
    <property type="entry name" value="CHASE"/>
    <property type="match status" value="1"/>
</dbReference>
<dbReference type="PROSITE" id="PS50839">
    <property type="entry name" value="CHASE"/>
    <property type="match status" value="1"/>
</dbReference>
<dbReference type="SMART" id="SM00267">
    <property type="entry name" value="GGDEF"/>
    <property type="match status" value="1"/>
</dbReference>
<dbReference type="EMBL" id="RSEJ01000001">
    <property type="protein sequence ID" value="NBI51238.1"/>
    <property type="molecule type" value="Genomic_DNA"/>
</dbReference>
<evidence type="ECO:0000313" key="8">
    <source>
        <dbReference type="EMBL" id="NBI51238.1"/>
    </source>
</evidence>
<dbReference type="Gene3D" id="3.30.70.270">
    <property type="match status" value="1"/>
</dbReference>
<dbReference type="Gene3D" id="3.30.450.350">
    <property type="entry name" value="CHASE domain"/>
    <property type="match status" value="1"/>
</dbReference>
<name>A0ABW9YCE9_9GAMM</name>
<evidence type="ECO:0000256" key="5">
    <source>
        <dbReference type="SAM" id="Phobius"/>
    </source>
</evidence>
<dbReference type="CDD" id="cd01949">
    <property type="entry name" value="GGDEF"/>
    <property type="match status" value="1"/>
</dbReference>
<evidence type="ECO:0000259" key="7">
    <source>
        <dbReference type="PROSITE" id="PS50887"/>
    </source>
</evidence>
<dbReference type="InterPro" id="IPR042240">
    <property type="entry name" value="CHASE_sf"/>
</dbReference>
<evidence type="ECO:0000256" key="2">
    <source>
        <dbReference type="ARBA" id="ARBA00022692"/>
    </source>
</evidence>